<evidence type="ECO:0000313" key="3">
    <source>
        <dbReference type="Proteomes" id="UP001176806"/>
    </source>
</evidence>
<reference evidence="2" key="1">
    <citation type="submission" date="2023-07" db="EMBL/GenBank/DDBJ databases">
        <title>Two novel species in the genus Flavivirga.</title>
        <authorList>
            <person name="Kwon K."/>
        </authorList>
    </citation>
    <scope>NUCLEOTIDE SEQUENCE</scope>
    <source>
        <strain evidence="2">KACC 14158</strain>
    </source>
</reference>
<feature type="chain" id="PRO_5047532184" description="Secreted repeat protein with Y-X4-D motif" evidence="1">
    <location>
        <begin position="21"/>
        <end position="257"/>
    </location>
</feature>
<dbReference type="PANTHER" id="PTHR39335:SF1">
    <property type="entry name" value="BLL4220 PROTEIN"/>
    <property type="match status" value="1"/>
</dbReference>
<keyword evidence="3" id="KW-1185">Reference proteome</keyword>
<evidence type="ECO:0000256" key="1">
    <source>
        <dbReference type="SAM" id="SignalP"/>
    </source>
</evidence>
<dbReference type="Pfam" id="PF03640">
    <property type="entry name" value="Lipoprotein_15"/>
    <property type="match status" value="3"/>
</dbReference>
<feature type="signal peptide" evidence="1">
    <location>
        <begin position="1"/>
        <end position="20"/>
    </location>
</feature>
<dbReference type="Proteomes" id="UP001176806">
    <property type="component" value="Unassembled WGS sequence"/>
</dbReference>
<dbReference type="RefSeq" id="WP_303302676.1">
    <property type="nucleotide sequence ID" value="NZ_BAABDA010000050.1"/>
</dbReference>
<keyword evidence="1" id="KW-0732">Signal</keyword>
<comment type="caution">
    <text evidence="2">The sequence shown here is derived from an EMBL/GenBank/DDBJ whole genome shotgun (WGS) entry which is preliminary data.</text>
</comment>
<accession>A0ABT8WQM2</accession>
<sequence>MKKGKLLALLLVALIFSCNTEDDTTDPIESVNSVKSSTNSTFGNILTDSNGMSLYFFSKDVNGNSECVNGCIAAWPVFYSEDPTLDNDLAASDFGVLTREDGEKQTTYKGWPLYYFANDSAAGDTNGDGAGDNWFIAKPDYSLMYAQADILNVSTFYMTNATGRTIYLFGNDTKDDNNFTQEDFSNNGAWPVISLDINLIPSILDINDFGTIDVFGTTQVTYKGWPLYYFGNDVERGDANGVSGVWPIVNVDTAPAL</sequence>
<name>A0ABT8WQM2_9FLAO</name>
<dbReference type="EMBL" id="JAUOEL010000005">
    <property type="protein sequence ID" value="MDO5975472.1"/>
    <property type="molecule type" value="Genomic_DNA"/>
</dbReference>
<dbReference type="PROSITE" id="PS51257">
    <property type="entry name" value="PROKAR_LIPOPROTEIN"/>
    <property type="match status" value="1"/>
</dbReference>
<protein>
    <recommendedName>
        <fullName evidence="4">Secreted repeat protein with Y-X4-D motif</fullName>
    </recommendedName>
</protein>
<dbReference type="PANTHER" id="PTHR39335">
    <property type="entry name" value="BLL4220 PROTEIN"/>
    <property type="match status" value="1"/>
</dbReference>
<gene>
    <name evidence="2" type="ORF">Q4Q40_14850</name>
</gene>
<proteinExistence type="predicted"/>
<evidence type="ECO:0000313" key="2">
    <source>
        <dbReference type="EMBL" id="MDO5975472.1"/>
    </source>
</evidence>
<evidence type="ECO:0008006" key="4">
    <source>
        <dbReference type="Google" id="ProtNLM"/>
    </source>
</evidence>
<organism evidence="2 3">
    <name type="scientific">Flavivirga jejuensis</name>
    <dbReference type="NCBI Taxonomy" id="870487"/>
    <lineage>
        <taxon>Bacteria</taxon>
        <taxon>Pseudomonadati</taxon>
        <taxon>Bacteroidota</taxon>
        <taxon>Flavobacteriia</taxon>
        <taxon>Flavobacteriales</taxon>
        <taxon>Flavobacteriaceae</taxon>
        <taxon>Flavivirga</taxon>
    </lineage>
</organism>
<dbReference type="InterPro" id="IPR005297">
    <property type="entry name" value="Lipoprotein_repeat"/>
</dbReference>